<protein>
    <submittedName>
        <fullName evidence="2">Uncharacterized protein</fullName>
    </submittedName>
</protein>
<evidence type="ECO:0000313" key="3">
    <source>
        <dbReference type="Proteomes" id="UP001328107"/>
    </source>
</evidence>
<keyword evidence="1" id="KW-0812">Transmembrane</keyword>
<dbReference type="Proteomes" id="UP001328107">
    <property type="component" value="Unassembled WGS sequence"/>
</dbReference>
<feature type="transmembrane region" description="Helical" evidence="1">
    <location>
        <begin position="7"/>
        <end position="24"/>
    </location>
</feature>
<dbReference type="EMBL" id="BTRK01000002">
    <property type="protein sequence ID" value="GMR36189.1"/>
    <property type="molecule type" value="Genomic_DNA"/>
</dbReference>
<proteinExistence type="predicted"/>
<feature type="transmembrane region" description="Helical" evidence="1">
    <location>
        <begin position="95"/>
        <end position="117"/>
    </location>
</feature>
<feature type="non-terminal residue" evidence="2">
    <location>
        <position position="1"/>
    </location>
</feature>
<dbReference type="AlphaFoldDB" id="A0AAN4ZA67"/>
<organism evidence="2 3">
    <name type="scientific">Pristionchus mayeri</name>
    <dbReference type="NCBI Taxonomy" id="1317129"/>
    <lineage>
        <taxon>Eukaryota</taxon>
        <taxon>Metazoa</taxon>
        <taxon>Ecdysozoa</taxon>
        <taxon>Nematoda</taxon>
        <taxon>Chromadorea</taxon>
        <taxon>Rhabditida</taxon>
        <taxon>Rhabditina</taxon>
        <taxon>Diplogasteromorpha</taxon>
        <taxon>Diplogasteroidea</taxon>
        <taxon>Neodiplogasteridae</taxon>
        <taxon>Pristionchus</taxon>
    </lineage>
</organism>
<gene>
    <name evidence="2" type="ORF">PMAYCL1PPCAC_06384</name>
</gene>
<keyword evidence="1" id="KW-1133">Transmembrane helix</keyword>
<evidence type="ECO:0000256" key="1">
    <source>
        <dbReference type="SAM" id="Phobius"/>
    </source>
</evidence>
<name>A0AAN4ZA67_9BILA</name>
<accession>A0AAN4ZA67</accession>
<feature type="transmembrane region" description="Helical" evidence="1">
    <location>
        <begin position="56"/>
        <end position="74"/>
    </location>
</feature>
<comment type="caution">
    <text evidence="2">The sequence shown here is derived from an EMBL/GenBank/DDBJ whole genome shotgun (WGS) entry which is preliminary data.</text>
</comment>
<keyword evidence="3" id="KW-1185">Reference proteome</keyword>
<sequence>KILQNVAFSWAAIVFGVRLCQMVFGVEHSSFMCEGARRIVPLLTAEFELTNPCKNLSAALGIVVILLGFFSIILTRMNIPIRFISVDFHSIKRTVALTIPTSLMIIAQITIGGPQFHFARSLAEFNNRIVFSSCHLGSIALLLLLLNHFHSLCKFVSGNIFFHKKSRIDLINSKIII</sequence>
<reference evidence="3" key="1">
    <citation type="submission" date="2022-10" db="EMBL/GenBank/DDBJ databases">
        <title>Genome assembly of Pristionchus species.</title>
        <authorList>
            <person name="Yoshida K."/>
            <person name="Sommer R.J."/>
        </authorList>
    </citation>
    <scope>NUCLEOTIDE SEQUENCE [LARGE SCALE GENOMIC DNA]</scope>
    <source>
        <strain evidence="3">RS5460</strain>
    </source>
</reference>
<feature type="transmembrane region" description="Helical" evidence="1">
    <location>
        <begin position="129"/>
        <end position="146"/>
    </location>
</feature>
<keyword evidence="1" id="KW-0472">Membrane</keyword>
<evidence type="ECO:0000313" key="2">
    <source>
        <dbReference type="EMBL" id="GMR36189.1"/>
    </source>
</evidence>